<organism evidence="6 7">
    <name type="scientific">Reinekea forsetii</name>
    <dbReference type="NCBI Taxonomy" id="1336806"/>
    <lineage>
        <taxon>Bacteria</taxon>
        <taxon>Pseudomonadati</taxon>
        <taxon>Pseudomonadota</taxon>
        <taxon>Gammaproteobacteria</taxon>
        <taxon>Oceanospirillales</taxon>
        <taxon>Saccharospirillaceae</taxon>
        <taxon>Reinekea</taxon>
    </lineage>
</organism>
<sequence>MPLRSRRQALLLPARDGLLLAWRVADRQLWTEVAPLPLFSQESLADAQAALLALMRSADILDVGQLALRYPDHATGLPASVRYGLETGLAWLSTPTTQPKDKFEFSPQLCGLALPGTAQTSAFRVVKQKIDGVDFNQDCQRLITAVAQLSPGQRLRIDCNRSWSLAQAIQALSPLPVAQIDYVEEPLEAMSLRQCRALHRATGLPLALDESLRVAKGDLTGSALDRLSPEQLCACGVRALVIKPMLTGFRTTQALLELCTRRPLQAVLSSAFESSVALNHYWQLARLYRLSAAQGLATACFFADAEPDPLGTLVLPPGLTHVADLF</sequence>
<protein>
    <recommendedName>
        <fullName evidence="4">o-succinylbenzoate synthase</fullName>
        <ecNumber evidence="4">4.2.1.113</ecNumber>
    </recommendedName>
</protein>
<dbReference type="InterPro" id="IPR041338">
    <property type="entry name" value="OSBS_N"/>
</dbReference>
<dbReference type="GO" id="GO:0046872">
    <property type="term" value="F:metal ion binding"/>
    <property type="evidence" value="ECO:0007669"/>
    <property type="project" value="UniProtKB-KW"/>
</dbReference>
<dbReference type="EMBL" id="CP011797">
    <property type="protein sequence ID" value="ATX75689.1"/>
    <property type="molecule type" value="Genomic_DNA"/>
</dbReference>
<evidence type="ECO:0000256" key="1">
    <source>
        <dbReference type="ARBA" id="ARBA00022723"/>
    </source>
</evidence>
<dbReference type="SFLD" id="SFLDF00009">
    <property type="entry name" value="o-succinylbenzoate_synthase"/>
    <property type="match status" value="1"/>
</dbReference>
<dbReference type="InterPro" id="IPR018110">
    <property type="entry name" value="Mandel_Rmase/mucon_lact_enz_CS"/>
</dbReference>
<keyword evidence="7" id="KW-1185">Reference proteome</keyword>
<evidence type="ECO:0000256" key="3">
    <source>
        <dbReference type="ARBA" id="ARBA00023239"/>
    </source>
</evidence>
<feature type="domain" description="Mandelate racemase/muconate lactonizing enzyme C-terminal" evidence="5">
    <location>
        <begin position="107"/>
        <end position="205"/>
    </location>
</feature>
<dbReference type="SMART" id="SM00922">
    <property type="entry name" value="MR_MLE"/>
    <property type="match status" value="1"/>
</dbReference>
<name>A0A2K8KNN7_9GAMM</name>
<dbReference type="Gene3D" id="3.30.390.10">
    <property type="entry name" value="Enolase-like, N-terminal domain"/>
    <property type="match status" value="1"/>
</dbReference>
<evidence type="ECO:0000313" key="6">
    <source>
        <dbReference type="EMBL" id="ATX75689.1"/>
    </source>
</evidence>
<dbReference type="Pfam" id="PF13378">
    <property type="entry name" value="MR_MLE_C"/>
    <property type="match status" value="1"/>
</dbReference>
<gene>
    <name evidence="6" type="primary">menC</name>
    <name evidence="6" type="ORF">REIFOR_00519</name>
</gene>
<dbReference type="PROSITE" id="PS00909">
    <property type="entry name" value="MR_MLE_2"/>
    <property type="match status" value="1"/>
</dbReference>
<dbReference type="NCBIfam" id="TIGR01927">
    <property type="entry name" value="menC_gam_Gplu"/>
    <property type="match status" value="1"/>
</dbReference>
<dbReference type="AlphaFoldDB" id="A0A2K8KNN7"/>
<dbReference type="SUPFAM" id="SSF51604">
    <property type="entry name" value="Enolase C-terminal domain-like"/>
    <property type="match status" value="1"/>
</dbReference>
<dbReference type="SUPFAM" id="SSF54826">
    <property type="entry name" value="Enolase N-terminal domain-like"/>
    <property type="match status" value="1"/>
</dbReference>
<dbReference type="PANTHER" id="PTHR48073:SF2">
    <property type="entry name" value="O-SUCCINYLBENZOATE SYNTHASE"/>
    <property type="match status" value="1"/>
</dbReference>
<keyword evidence="1" id="KW-0479">Metal-binding</keyword>
<dbReference type="Pfam" id="PF21508">
    <property type="entry name" value="MenC_N"/>
    <property type="match status" value="1"/>
</dbReference>
<dbReference type="KEGG" id="rfo:REIFOR_00519"/>
<dbReference type="GO" id="GO:0043748">
    <property type="term" value="F:O-succinylbenzoate synthase activity"/>
    <property type="evidence" value="ECO:0007669"/>
    <property type="project" value="UniProtKB-EC"/>
</dbReference>
<keyword evidence="3 6" id="KW-0456">Lyase</keyword>
<dbReference type="InterPro" id="IPR013342">
    <property type="entry name" value="Mandelate_racemase_C"/>
</dbReference>
<dbReference type="InterPro" id="IPR029065">
    <property type="entry name" value="Enolase_C-like"/>
</dbReference>
<accession>A0A2K8KNN7</accession>
<dbReference type="Proteomes" id="UP000229757">
    <property type="component" value="Chromosome"/>
</dbReference>
<keyword evidence="2" id="KW-0460">Magnesium</keyword>
<evidence type="ECO:0000313" key="7">
    <source>
        <dbReference type="Proteomes" id="UP000229757"/>
    </source>
</evidence>
<evidence type="ECO:0000256" key="2">
    <source>
        <dbReference type="ARBA" id="ARBA00022842"/>
    </source>
</evidence>
<dbReference type="InterPro" id="IPR029017">
    <property type="entry name" value="Enolase-like_N"/>
</dbReference>
<reference evidence="6 7" key="1">
    <citation type="journal article" date="2017" name="Environ. Microbiol.">
        <title>Genomic and physiological analyses of 'Reinekea forsetii' reveal a versatile opportunistic lifestyle during spring algae blooms.</title>
        <authorList>
            <person name="Avci B."/>
            <person name="Hahnke R.L."/>
            <person name="Chafee M."/>
            <person name="Fischer T."/>
            <person name="Gruber-Vodicka H."/>
            <person name="Tegetmeyer H.E."/>
            <person name="Harder J."/>
            <person name="Fuchs B.M."/>
            <person name="Amann R.I."/>
            <person name="Teeling H."/>
        </authorList>
    </citation>
    <scope>NUCLEOTIDE SEQUENCE [LARGE SCALE GENOMIC DNA]</scope>
    <source>
        <strain evidence="6 7">Hel1_31_D35</strain>
    </source>
</reference>
<evidence type="ECO:0000259" key="5">
    <source>
        <dbReference type="SMART" id="SM00922"/>
    </source>
</evidence>
<dbReference type="InterPro" id="IPR036849">
    <property type="entry name" value="Enolase-like_C_sf"/>
</dbReference>
<dbReference type="PANTHER" id="PTHR48073">
    <property type="entry name" value="O-SUCCINYLBENZOATE SYNTHASE-RELATED"/>
    <property type="match status" value="1"/>
</dbReference>
<dbReference type="GO" id="GO:0009234">
    <property type="term" value="P:menaquinone biosynthetic process"/>
    <property type="evidence" value="ECO:0007669"/>
    <property type="project" value="UniProtKB-UniRule"/>
</dbReference>
<dbReference type="Gene3D" id="3.20.20.120">
    <property type="entry name" value="Enolase-like C-terminal domain"/>
    <property type="match status" value="1"/>
</dbReference>
<dbReference type="SFLD" id="SFLDG00180">
    <property type="entry name" value="muconate_cycloisomerase"/>
    <property type="match status" value="1"/>
</dbReference>
<evidence type="ECO:0000256" key="4">
    <source>
        <dbReference type="NCBIfam" id="TIGR01927"/>
    </source>
</evidence>
<dbReference type="GO" id="GO:0009063">
    <property type="term" value="P:amino acid catabolic process"/>
    <property type="evidence" value="ECO:0007669"/>
    <property type="project" value="InterPro"/>
</dbReference>
<proteinExistence type="predicted"/>
<dbReference type="SFLD" id="SFLDS00001">
    <property type="entry name" value="Enolase"/>
    <property type="match status" value="1"/>
</dbReference>
<dbReference type="EC" id="4.2.1.113" evidence="4"/>